<dbReference type="InterPro" id="IPR003811">
    <property type="entry name" value="G3P_acylTferase_PlsY"/>
</dbReference>
<proteinExistence type="inferred from homology"/>
<evidence type="ECO:0000256" key="6">
    <source>
        <dbReference type="ARBA" id="ARBA00023098"/>
    </source>
</evidence>
<evidence type="ECO:0000256" key="5">
    <source>
        <dbReference type="ARBA" id="ARBA00022989"/>
    </source>
</evidence>
<feature type="transmembrane region" description="Helical" evidence="10">
    <location>
        <begin position="142"/>
        <end position="160"/>
    </location>
</feature>
<evidence type="ECO:0000256" key="4">
    <source>
        <dbReference type="ARBA" id="ARBA00022692"/>
    </source>
</evidence>
<reference evidence="11 12" key="1">
    <citation type="journal article" date="2016" name="Nat. Commun.">
        <title>Thousands of microbial genomes shed light on interconnected biogeochemical processes in an aquifer system.</title>
        <authorList>
            <person name="Anantharaman K."/>
            <person name="Brown C.T."/>
            <person name="Hug L.A."/>
            <person name="Sharon I."/>
            <person name="Castelle C.J."/>
            <person name="Probst A.J."/>
            <person name="Thomas B.C."/>
            <person name="Singh A."/>
            <person name="Wilkins M.J."/>
            <person name="Karaoz U."/>
            <person name="Brodie E.L."/>
            <person name="Williams K.H."/>
            <person name="Hubbard S.S."/>
            <person name="Banfield J.F."/>
        </authorList>
    </citation>
    <scope>NUCLEOTIDE SEQUENCE [LARGE SCALE GENOMIC DNA]</scope>
</reference>
<sequence>MADIFFVSAIFFGAYLMGCLPTGYMFGKAAGVDLTRQGSGSTGFTNIFRIAGVRWAFAALFTDFLKGAGVAYIGKQFFTSDLFILSLILTVALGNIFSVFLKFRGGKGVAVISGGIAVLAWNPILILLVVSFWAFILLWKRIMSLANLAVFLFAVPVYLLVFYESWIWYGAGFGIFIFLLFTHRGNVGRLIRGEEKKFIFKNTKTR</sequence>
<protein>
    <recommendedName>
        <fullName evidence="10">Glycerol-3-phosphate acyltransferase</fullName>
    </recommendedName>
    <alternativeName>
        <fullName evidence="10">Acyl-PO4 G3P acyltransferase</fullName>
    </alternativeName>
    <alternativeName>
        <fullName evidence="10">Acyl-phosphate--glycerol-3-phosphate acyltransferase</fullName>
    </alternativeName>
    <alternativeName>
        <fullName evidence="10">G3P acyltransferase</fullName>
        <shortName evidence="10">GPAT</shortName>
        <ecNumber evidence="10">2.3.1.275</ecNumber>
    </alternativeName>
    <alternativeName>
        <fullName evidence="10">Lysophosphatidic acid synthase</fullName>
        <shortName evidence="10">LPA synthase</shortName>
    </alternativeName>
</protein>
<dbReference type="GO" id="GO:0043772">
    <property type="term" value="F:acyl-phosphate glycerol-3-phosphate acyltransferase activity"/>
    <property type="evidence" value="ECO:0007669"/>
    <property type="project" value="UniProtKB-UniRule"/>
</dbReference>
<keyword evidence="7 10" id="KW-0472">Membrane</keyword>
<keyword evidence="8 10" id="KW-0594">Phospholipid biosynthesis</keyword>
<organism evidence="11 12">
    <name type="scientific">Candidatus Spechtbacteria bacterium RIFCSPHIGHO2_01_FULL_43_30</name>
    <dbReference type="NCBI Taxonomy" id="1802158"/>
    <lineage>
        <taxon>Bacteria</taxon>
        <taxon>Candidatus Spechtiibacteriota</taxon>
    </lineage>
</organism>
<comment type="pathway">
    <text evidence="10">Lipid metabolism; phospholipid metabolism.</text>
</comment>
<evidence type="ECO:0000256" key="10">
    <source>
        <dbReference type="HAMAP-Rule" id="MF_01043"/>
    </source>
</evidence>
<feature type="transmembrane region" description="Helical" evidence="10">
    <location>
        <begin position="82"/>
        <end position="103"/>
    </location>
</feature>
<dbReference type="EC" id="2.3.1.275" evidence="10"/>
<comment type="subunit">
    <text evidence="10">Probably interacts with PlsX.</text>
</comment>
<dbReference type="STRING" id="1802158.A2827_03855"/>
<feature type="transmembrane region" description="Helical" evidence="10">
    <location>
        <begin position="166"/>
        <end position="182"/>
    </location>
</feature>
<evidence type="ECO:0000256" key="7">
    <source>
        <dbReference type="ARBA" id="ARBA00023136"/>
    </source>
</evidence>
<comment type="similarity">
    <text evidence="10">Belongs to the PlsY family.</text>
</comment>
<feature type="transmembrane region" description="Helical" evidence="10">
    <location>
        <begin position="109"/>
        <end position="135"/>
    </location>
</feature>
<evidence type="ECO:0000313" key="11">
    <source>
        <dbReference type="EMBL" id="OGZ58340.1"/>
    </source>
</evidence>
<accession>A0A1G2H7Q3</accession>
<keyword evidence="4 10" id="KW-0812">Transmembrane</keyword>
<dbReference type="AlphaFoldDB" id="A0A1G2H7Q3"/>
<dbReference type="EMBL" id="MHOD01000010">
    <property type="protein sequence ID" value="OGZ58340.1"/>
    <property type="molecule type" value="Genomic_DNA"/>
</dbReference>
<keyword evidence="1 10" id="KW-1003">Cell membrane</keyword>
<dbReference type="Proteomes" id="UP000177932">
    <property type="component" value="Unassembled WGS sequence"/>
</dbReference>
<evidence type="ECO:0000256" key="3">
    <source>
        <dbReference type="ARBA" id="ARBA00022679"/>
    </source>
</evidence>
<dbReference type="UniPathway" id="UPA00085"/>
<name>A0A1G2H7Q3_9BACT</name>
<evidence type="ECO:0000256" key="1">
    <source>
        <dbReference type="ARBA" id="ARBA00022475"/>
    </source>
</evidence>
<dbReference type="GO" id="GO:0008654">
    <property type="term" value="P:phospholipid biosynthetic process"/>
    <property type="evidence" value="ECO:0007669"/>
    <property type="project" value="UniProtKB-UniRule"/>
</dbReference>
<evidence type="ECO:0000256" key="2">
    <source>
        <dbReference type="ARBA" id="ARBA00022516"/>
    </source>
</evidence>
<dbReference type="Pfam" id="PF02660">
    <property type="entry name" value="G3P_acyltransf"/>
    <property type="match status" value="1"/>
</dbReference>
<dbReference type="HAMAP" id="MF_01043">
    <property type="entry name" value="PlsY"/>
    <property type="match status" value="1"/>
</dbReference>
<keyword evidence="5 10" id="KW-1133">Transmembrane helix</keyword>
<comment type="catalytic activity">
    <reaction evidence="10">
        <text>an acyl phosphate + sn-glycerol 3-phosphate = a 1-acyl-sn-glycero-3-phosphate + phosphate</text>
        <dbReference type="Rhea" id="RHEA:34075"/>
        <dbReference type="ChEBI" id="CHEBI:43474"/>
        <dbReference type="ChEBI" id="CHEBI:57597"/>
        <dbReference type="ChEBI" id="CHEBI:57970"/>
        <dbReference type="ChEBI" id="CHEBI:59918"/>
        <dbReference type="EC" id="2.3.1.275"/>
    </reaction>
</comment>
<comment type="function">
    <text evidence="10">Catalyzes the transfer of an acyl group from acyl-phosphate (acyl-PO(4)) to glycerol-3-phosphate (G3P) to form lysophosphatidic acid (LPA). This enzyme utilizes acyl-phosphate as fatty acyl donor, but not acyl-CoA or acyl-ACP.</text>
</comment>
<keyword evidence="6 10" id="KW-0443">Lipid metabolism</keyword>
<comment type="subcellular location">
    <subcellularLocation>
        <location evidence="10">Cell membrane</location>
        <topology evidence="10">Multi-pass membrane protein</topology>
    </subcellularLocation>
</comment>
<keyword evidence="2 10" id="KW-0444">Lipid biosynthesis</keyword>
<feature type="transmembrane region" description="Helical" evidence="10">
    <location>
        <begin position="6"/>
        <end position="27"/>
    </location>
</feature>
<comment type="caution">
    <text evidence="11">The sequence shown here is derived from an EMBL/GenBank/DDBJ whole genome shotgun (WGS) entry which is preliminary data.</text>
</comment>
<evidence type="ECO:0000256" key="9">
    <source>
        <dbReference type="ARBA" id="ARBA00023264"/>
    </source>
</evidence>
<keyword evidence="3 10" id="KW-0808">Transferase</keyword>
<dbReference type="PANTHER" id="PTHR30309">
    <property type="entry name" value="INNER MEMBRANE PROTEIN YGIH"/>
    <property type="match status" value="1"/>
</dbReference>
<dbReference type="SMART" id="SM01207">
    <property type="entry name" value="G3P_acyltransf"/>
    <property type="match status" value="1"/>
</dbReference>
<keyword evidence="9 10" id="KW-1208">Phospholipid metabolism</keyword>
<dbReference type="GO" id="GO:0005886">
    <property type="term" value="C:plasma membrane"/>
    <property type="evidence" value="ECO:0007669"/>
    <property type="project" value="UniProtKB-SubCell"/>
</dbReference>
<evidence type="ECO:0000256" key="8">
    <source>
        <dbReference type="ARBA" id="ARBA00023209"/>
    </source>
</evidence>
<evidence type="ECO:0000313" key="12">
    <source>
        <dbReference type="Proteomes" id="UP000177932"/>
    </source>
</evidence>
<gene>
    <name evidence="10" type="primary">plsY</name>
    <name evidence="11" type="ORF">A2827_03855</name>
</gene>
<dbReference type="PANTHER" id="PTHR30309:SF0">
    <property type="entry name" value="GLYCEROL-3-PHOSPHATE ACYLTRANSFERASE-RELATED"/>
    <property type="match status" value="1"/>
</dbReference>